<dbReference type="RefSeq" id="WP_369724590.1">
    <property type="nucleotide sequence ID" value="NZ_CP165734.1"/>
</dbReference>
<evidence type="ECO:0000313" key="2">
    <source>
        <dbReference type="EMBL" id="XDV59619.1"/>
    </source>
</evidence>
<reference evidence="2" key="1">
    <citation type="submission" date="2024-08" db="EMBL/GenBank/DDBJ databases">
        <authorList>
            <person name="Chaddad Z."/>
            <person name="Lamrabet M."/>
            <person name="Bouhnik O."/>
            <person name="Alami S."/>
            <person name="Wipf D."/>
            <person name="Courty P.E."/>
            <person name="Missbah El Idrissi M."/>
        </authorList>
    </citation>
    <scope>NUCLEOTIDE SEQUENCE</scope>
    <source>
        <strain evidence="2">LLZ17</strain>
    </source>
</reference>
<sequence length="73" mass="7726">MSNKQPKLYTPSEKDMRDNPLIGGSKGVTMAGASPDDLEDVLGENTIEGDLENDVNAAGGIDKDVARSGAHRR</sequence>
<accession>A0AB39XQV3</accession>
<gene>
    <name evidence="2" type="ORF">AB8Z38_09720</name>
</gene>
<evidence type="ECO:0000256" key="1">
    <source>
        <dbReference type="SAM" id="MobiDB-lite"/>
    </source>
</evidence>
<protein>
    <recommendedName>
        <fullName evidence="3">Sugar ABC transporter ATP-binding protein</fullName>
    </recommendedName>
</protein>
<evidence type="ECO:0008006" key="3">
    <source>
        <dbReference type="Google" id="ProtNLM"/>
    </source>
</evidence>
<dbReference type="AlphaFoldDB" id="A0AB39XQV3"/>
<feature type="region of interest" description="Disordered" evidence="1">
    <location>
        <begin position="1"/>
        <end position="35"/>
    </location>
</feature>
<proteinExistence type="predicted"/>
<feature type="region of interest" description="Disordered" evidence="1">
    <location>
        <begin position="54"/>
        <end position="73"/>
    </location>
</feature>
<organism evidence="2">
    <name type="scientific">Bradyrhizobium sp. LLZ17</name>
    <dbReference type="NCBI Taxonomy" id="3239388"/>
    <lineage>
        <taxon>Bacteria</taxon>
        <taxon>Pseudomonadati</taxon>
        <taxon>Pseudomonadota</taxon>
        <taxon>Alphaproteobacteria</taxon>
        <taxon>Hyphomicrobiales</taxon>
        <taxon>Nitrobacteraceae</taxon>
        <taxon>Bradyrhizobium</taxon>
    </lineage>
</organism>
<dbReference type="EMBL" id="CP165734">
    <property type="protein sequence ID" value="XDV59619.1"/>
    <property type="molecule type" value="Genomic_DNA"/>
</dbReference>
<name>A0AB39XQV3_9BRAD</name>